<dbReference type="EMBL" id="JBDPGJ010000002">
    <property type="protein sequence ID" value="MEX0406132.1"/>
    <property type="molecule type" value="Genomic_DNA"/>
</dbReference>
<keyword evidence="1" id="KW-0812">Transmembrane</keyword>
<gene>
    <name evidence="2" type="ORF">ABGN05_10695</name>
</gene>
<organism evidence="2 3">
    <name type="scientific">Aquibium pacificus</name>
    <dbReference type="NCBI Taxonomy" id="3153579"/>
    <lineage>
        <taxon>Bacteria</taxon>
        <taxon>Pseudomonadati</taxon>
        <taxon>Pseudomonadota</taxon>
        <taxon>Alphaproteobacteria</taxon>
        <taxon>Hyphomicrobiales</taxon>
        <taxon>Phyllobacteriaceae</taxon>
        <taxon>Aquibium</taxon>
    </lineage>
</organism>
<keyword evidence="1" id="KW-1133">Transmembrane helix</keyword>
<sequence>MMVDRALALLAFLLFAVFLGIIAFSVKRVDLFAACFIGLVLVAYDIWGQLFRRRT</sequence>
<protein>
    <submittedName>
        <fullName evidence="2">Uncharacterized protein</fullName>
    </submittedName>
</protein>
<dbReference type="Proteomes" id="UP001556692">
    <property type="component" value="Unassembled WGS sequence"/>
</dbReference>
<evidence type="ECO:0000313" key="2">
    <source>
        <dbReference type="EMBL" id="MEX0406132.1"/>
    </source>
</evidence>
<feature type="transmembrane region" description="Helical" evidence="1">
    <location>
        <begin position="7"/>
        <end position="25"/>
    </location>
</feature>
<keyword evidence="3" id="KW-1185">Reference proteome</keyword>
<evidence type="ECO:0000313" key="3">
    <source>
        <dbReference type="Proteomes" id="UP001556692"/>
    </source>
</evidence>
<proteinExistence type="predicted"/>
<reference evidence="2 3" key="1">
    <citation type="submission" date="2024-05" db="EMBL/GenBank/DDBJ databases">
        <authorList>
            <person name="Jiang F."/>
        </authorList>
    </citation>
    <scope>NUCLEOTIDE SEQUENCE [LARGE SCALE GENOMIC DNA]</scope>
    <source>
        <strain evidence="2 3">LZ166</strain>
    </source>
</reference>
<evidence type="ECO:0000256" key="1">
    <source>
        <dbReference type="SAM" id="Phobius"/>
    </source>
</evidence>
<accession>A0ABV3SHA3</accession>
<dbReference type="RefSeq" id="WP_367953999.1">
    <property type="nucleotide sequence ID" value="NZ_JBDPGJ010000002.1"/>
</dbReference>
<feature type="transmembrane region" description="Helical" evidence="1">
    <location>
        <begin position="31"/>
        <end position="51"/>
    </location>
</feature>
<keyword evidence="1" id="KW-0472">Membrane</keyword>
<name>A0ABV3SHA3_9HYPH</name>
<comment type="caution">
    <text evidence="2">The sequence shown here is derived from an EMBL/GenBank/DDBJ whole genome shotgun (WGS) entry which is preliminary data.</text>
</comment>